<dbReference type="Gene3D" id="3.40.630.30">
    <property type="match status" value="1"/>
</dbReference>
<dbReference type="InterPro" id="IPR016181">
    <property type="entry name" value="Acyl_CoA_acyltransferase"/>
</dbReference>
<dbReference type="PATRIC" id="fig|217031.6.peg.585"/>
<feature type="domain" description="N-acetyltransferase" evidence="3">
    <location>
        <begin position="3"/>
        <end position="123"/>
    </location>
</feature>
<organism evidence="4 5">
    <name type="scientific">Lederbergia galactosidilytica</name>
    <dbReference type="NCBI Taxonomy" id="217031"/>
    <lineage>
        <taxon>Bacteria</taxon>
        <taxon>Bacillati</taxon>
        <taxon>Bacillota</taxon>
        <taxon>Bacilli</taxon>
        <taxon>Bacillales</taxon>
        <taxon>Bacillaceae</taxon>
        <taxon>Lederbergia</taxon>
    </lineage>
</organism>
<dbReference type="Pfam" id="PF00583">
    <property type="entry name" value="Acetyltransf_1"/>
    <property type="match status" value="1"/>
</dbReference>
<dbReference type="InterPro" id="IPR000182">
    <property type="entry name" value="GNAT_dom"/>
</dbReference>
<sequence>MLIRYKKAYEKIAMGLLSFMPNEKDLKKLQNTMKTYETADNWQLFLWKDEDITGLVGVVQMEDVVEIQHISVNPSHRHEGIGTNMVRSLKQIYQDKKIIPTDYTASSFEKCENMDDEESSEMS</sequence>
<evidence type="ECO:0000259" key="3">
    <source>
        <dbReference type="PROSITE" id="PS51186"/>
    </source>
</evidence>
<comment type="caution">
    <text evidence="4">The sequence shown here is derived from an EMBL/GenBank/DDBJ whole genome shotgun (WGS) entry which is preliminary data.</text>
</comment>
<protein>
    <recommendedName>
        <fullName evidence="3">N-acetyltransferase domain-containing protein</fullName>
    </recommendedName>
</protein>
<dbReference type="CDD" id="cd04301">
    <property type="entry name" value="NAT_SF"/>
    <property type="match status" value="1"/>
</dbReference>
<dbReference type="PANTHER" id="PTHR43800:SF1">
    <property type="entry name" value="PEPTIDYL-LYSINE N-ACETYLTRANSFERASE YJAB"/>
    <property type="match status" value="1"/>
</dbReference>
<dbReference type="AlphaFoldDB" id="A0A178A707"/>
<dbReference type="SUPFAM" id="SSF55729">
    <property type="entry name" value="Acyl-CoA N-acyltransferases (Nat)"/>
    <property type="match status" value="1"/>
</dbReference>
<keyword evidence="5" id="KW-1185">Reference proteome</keyword>
<evidence type="ECO:0000313" key="5">
    <source>
        <dbReference type="Proteomes" id="UP000077881"/>
    </source>
</evidence>
<dbReference type="EMBL" id="LDJR01000014">
    <property type="protein sequence ID" value="OAK75270.1"/>
    <property type="molecule type" value="Genomic_DNA"/>
</dbReference>
<dbReference type="PANTHER" id="PTHR43800">
    <property type="entry name" value="PEPTIDYL-LYSINE N-ACETYLTRANSFERASE YJAB"/>
    <property type="match status" value="1"/>
</dbReference>
<evidence type="ECO:0000313" key="4">
    <source>
        <dbReference type="EMBL" id="OAK75270.1"/>
    </source>
</evidence>
<dbReference type="Proteomes" id="UP000077881">
    <property type="component" value="Unassembled WGS sequence"/>
</dbReference>
<dbReference type="RefSeq" id="WP_064467627.1">
    <property type="nucleotide sequence ID" value="NZ_LDJR01000014.1"/>
</dbReference>
<dbReference type="PROSITE" id="PS51186">
    <property type="entry name" value="GNAT"/>
    <property type="match status" value="1"/>
</dbReference>
<dbReference type="OrthoDB" id="2189687at2"/>
<gene>
    <name evidence="4" type="ORF">ABB05_02690</name>
</gene>
<proteinExistence type="predicted"/>
<evidence type="ECO:0000256" key="1">
    <source>
        <dbReference type="ARBA" id="ARBA00022679"/>
    </source>
</evidence>
<evidence type="ECO:0000256" key="2">
    <source>
        <dbReference type="ARBA" id="ARBA00023315"/>
    </source>
</evidence>
<keyword evidence="1" id="KW-0808">Transferase</keyword>
<name>A0A178A707_9BACI</name>
<reference evidence="4 5" key="1">
    <citation type="submission" date="2015-05" db="EMBL/GenBank/DDBJ databases">
        <title>Comparison of genome.</title>
        <authorList>
            <person name="Zheng Z."/>
            <person name="Sun M."/>
        </authorList>
    </citation>
    <scope>NUCLEOTIDE SEQUENCE [LARGE SCALE GENOMIC DNA]</scope>
    <source>
        <strain evidence="4 5">G25-74</strain>
    </source>
</reference>
<keyword evidence="2" id="KW-0012">Acyltransferase</keyword>
<dbReference type="GO" id="GO:0016747">
    <property type="term" value="F:acyltransferase activity, transferring groups other than amino-acyl groups"/>
    <property type="evidence" value="ECO:0007669"/>
    <property type="project" value="InterPro"/>
</dbReference>
<accession>A0A178A707</accession>
<dbReference type="STRING" id="217031.ABB05_02690"/>